<keyword evidence="5" id="KW-0496">Mitochondrion</keyword>
<evidence type="ECO:0000313" key="10">
    <source>
        <dbReference type="EMBL" id="KAL1122506.1"/>
    </source>
</evidence>
<name>A0ABD0Y4Z7_9HEMI</name>
<evidence type="ECO:0000256" key="4">
    <source>
        <dbReference type="ARBA" id="ARBA00022980"/>
    </source>
</evidence>
<dbReference type="EMBL" id="JBFDAA010000013">
    <property type="protein sequence ID" value="KAL1122506.1"/>
    <property type="molecule type" value="Genomic_DNA"/>
</dbReference>
<dbReference type="Pfam" id="PF14943">
    <property type="entry name" value="MRP-S26"/>
    <property type="match status" value="1"/>
</dbReference>
<keyword evidence="4" id="KW-0689">Ribosomal protein</keyword>
<organism evidence="10 11">
    <name type="scientific">Ranatra chinensis</name>
    <dbReference type="NCBI Taxonomy" id="642074"/>
    <lineage>
        <taxon>Eukaryota</taxon>
        <taxon>Metazoa</taxon>
        <taxon>Ecdysozoa</taxon>
        <taxon>Arthropoda</taxon>
        <taxon>Hexapoda</taxon>
        <taxon>Insecta</taxon>
        <taxon>Pterygota</taxon>
        <taxon>Neoptera</taxon>
        <taxon>Paraneoptera</taxon>
        <taxon>Hemiptera</taxon>
        <taxon>Heteroptera</taxon>
        <taxon>Panheteroptera</taxon>
        <taxon>Nepomorpha</taxon>
        <taxon>Nepidae</taxon>
        <taxon>Ranatrinae</taxon>
        <taxon>Ranatra</taxon>
    </lineage>
</organism>
<reference evidence="10 11" key="1">
    <citation type="submission" date="2024-07" db="EMBL/GenBank/DDBJ databases">
        <title>Chromosome-level genome assembly of the water stick insect Ranatra chinensis (Heteroptera: Nepidae).</title>
        <authorList>
            <person name="Liu X."/>
        </authorList>
    </citation>
    <scope>NUCLEOTIDE SEQUENCE [LARGE SCALE GENOMIC DNA]</scope>
    <source>
        <strain evidence="10">Cailab_2021Rc</strain>
        <tissue evidence="10">Muscle</tissue>
    </source>
</reference>
<keyword evidence="6" id="KW-0687">Ribonucleoprotein</keyword>
<comment type="caution">
    <text evidence="10">The sequence shown here is derived from an EMBL/GenBank/DDBJ whole genome shotgun (WGS) entry which is preliminary data.</text>
</comment>
<dbReference type="InterPro" id="IPR026140">
    <property type="entry name" value="Ribosomal_mS26"/>
</dbReference>
<evidence type="ECO:0000256" key="5">
    <source>
        <dbReference type="ARBA" id="ARBA00023128"/>
    </source>
</evidence>
<proteinExistence type="inferred from homology"/>
<accession>A0ABD0Y4Z7</accession>
<dbReference type="Proteomes" id="UP001558652">
    <property type="component" value="Unassembled WGS sequence"/>
</dbReference>
<feature type="region of interest" description="Disordered" evidence="9">
    <location>
        <begin position="207"/>
        <end position="230"/>
    </location>
</feature>
<evidence type="ECO:0000256" key="7">
    <source>
        <dbReference type="ARBA" id="ARBA00035138"/>
    </source>
</evidence>
<sequence length="230" mass="27262">MLRSVSVFLESGLCGKPTEFNNNVCCFFNQQCVRWRRKPRWLPVAKTKVFRVPVKNHAPPEEQKELKRLHDNYKTAMKSIRYYFTQRAVKLATGPEVVAEHKRLEEEDHSNCIRLNDEWNAEVALLREERIMREKEAKHEAILKAVEDHKRQMEERRLKVEEFIRLEKEKSKTYITPQNIDAAIERALSNEVDYNFSIDVQGNIYKGRRAKPETKKEPLNEQKYEAQACD</sequence>
<dbReference type="GO" id="GO:1990904">
    <property type="term" value="C:ribonucleoprotein complex"/>
    <property type="evidence" value="ECO:0007669"/>
    <property type="project" value="UniProtKB-KW"/>
</dbReference>
<protein>
    <recommendedName>
        <fullName evidence="7">Small ribosomal subunit protein mS26</fullName>
    </recommendedName>
    <alternativeName>
        <fullName evidence="8">28S ribosomal protein S26, mitochondrial</fullName>
    </alternativeName>
</protein>
<evidence type="ECO:0000256" key="1">
    <source>
        <dbReference type="ARBA" id="ARBA00004173"/>
    </source>
</evidence>
<feature type="compositionally biased region" description="Basic and acidic residues" evidence="9">
    <location>
        <begin position="210"/>
        <end position="224"/>
    </location>
</feature>
<evidence type="ECO:0000256" key="3">
    <source>
        <dbReference type="ARBA" id="ARBA00022946"/>
    </source>
</evidence>
<evidence type="ECO:0000256" key="2">
    <source>
        <dbReference type="ARBA" id="ARBA00009672"/>
    </source>
</evidence>
<evidence type="ECO:0000256" key="8">
    <source>
        <dbReference type="ARBA" id="ARBA00035344"/>
    </source>
</evidence>
<dbReference type="PANTHER" id="PTHR21035">
    <property type="entry name" value="28S RIBOSOMAL PROTEIN S26, MITOCHONDRIAL"/>
    <property type="match status" value="1"/>
</dbReference>
<keyword evidence="11" id="KW-1185">Reference proteome</keyword>
<dbReference type="GO" id="GO:0005739">
    <property type="term" value="C:mitochondrion"/>
    <property type="evidence" value="ECO:0007669"/>
    <property type="project" value="UniProtKB-SubCell"/>
</dbReference>
<keyword evidence="3" id="KW-0809">Transit peptide</keyword>
<comment type="similarity">
    <text evidence="2">Belongs to the mitochondrion-specific ribosomal protein mS26 family.</text>
</comment>
<evidence type="ECO:0000256" key="9">
    <source>
        <dbReference type="SAM" id="MobiDB-lite"/>
    </source>
</evidence>
<dbReference type="AlphaFoldDB" id="A0ABD0Y4Z7"/>
<comment type="subcellular location">
    <subcellularLocation>
        <location evidence="1">Mitochondrion</location>
    </subcellularLocation>
</comment>
<dbReference type="GO" id="GO:0005840">
    <property type="term" value="C:ribosome"/>
    <property type="evidence" value="ECO:0007669"/>
    <property type="project" value="UniProtKB-KW"/>
</dbReference>
<gene>
    <name evidence="10" type="ORF">AAG570_002837</name>
</gene>
<evidence type="ECO:0000256" key="6">
    <source>
        <dbReference type="ARBA" id="ARBA00023274"/>
    </source>
</evidence>
<evidence type="ECO:0000313" key="11">
    <source>
        <dbReference type="Proteomes" id="UP001558652"/>
    </source>
</evidence>
<dbReference type="PANTHER" id="PTHR21035:SF2">
    <property type="entry name" value="SMALL RIBOSOMAL SUBUNIT PROTEIN MS26"/>
    <property type="match status" value="1"/>
</dbReference>